<keyword evidence="4" id="KW-0418">Kinase</keyword>
<dbReference type="GO" id="GO:0005737">
    <property type="term" value="C:cytoplasm"/>
    <property type="evidence" value="ECO:0007669"/>
    <property type="project" value="TreeGrafter"/>
</dbReference>
<feature type="binding site" evidence="3">
    <location>
        <position position="43"/>
    </location>
    <ligand>
        <name>ATP</name>
        <dbReference type="ChEBI" id="CHEBI:30616"/>
    </ligand>
</feature>
<feature type="domain" description="Protein kinase" evidence="5">
    <location>
        <begin position="14"/>
        <end position="283"/>
    </location>
</feature>
<dbReference type="InterPro" id="IPR008271">
    <property type="entry name" value="Ser/Thr_kinase_AS"/>
</dbReference>
<gene>
    <name evidence="6" type="ORF">CVT24_007627</name>
</gene>
<organism evidence="6 7">
    <name type="scientific">Panaeolus cyanescens</name>
    <dbReference type="NCBI Taxonomy" id="181874"/>
    <lineage>
        <taxon>Eukaryota</taxon>
        <taxon>Fungi</taxon>
        <taxon>Dikarya</taxon>
        <taxon>Basidiomycota</taxon>
        <taxon>Agaricomycotina</taxon>
        <taxon>Agaricomycetes</taxon>
        <taxon>Agaricomycetidae</taxon>
        <taxon>Agaricales</taxon>
        <taxon>Agaricineae</taxon>
        <taxon>Galeropsidaceae</taxon>
        <taxon>Panaeolus</taxon>
    </lineage>
</organism>
<accession>A0A409W565</accession>
<evidence type="ECO:0000259" key="5">
    <source>
        <dbReference type="PROSITE" id="PS50011"/>
    </source>
</evidence>
<dbReference type="GO" id="GO:0004674">
    <property type="term" value="F:protein serine/threonine kinase activity"/>
    <property type="evidence" value="ECO:0007669"/>
    <property type="project" value="UniProtKB-KW"/>
</dbReference>
<dbReference type="SMART" id="SM00220">
    <property type="entry name" value="S_TKc"/>
    <property type="match status" value="1"/>
</dbReference>
<dbReference type="InterPro" id="IPR017441">
    <property type="entry name" value="Protein_kinase_ATP_BS"/>
</dbReference>
<evidence type="ECO:0000256" key="4">
    <source>
        <dbReference type="RuleBase" id="RU000304"/>
    </source>
</evidence>
<evidence type="ECO:0000256" key="1">
    <source>
        <dbReference type="ARBA" id="ARBA00022741"/>
    </source>
</evidence>
<dbReference type="FunCoup" id="A0A409W565">
    <property type="interactions" value="408"/>
</dbReference>
<proteinExistence type="inferred from homology"/>
<keyword evidence="7" id="KW-1185">Reference proteome</keyword>
<dbReference type="InParanoid" id="A0A409W565"/>
<sequence>MQKAGPKYPKVAGFELIEQVGGGGFSTVFKAVHFEDHRLAACKVIYLTAATTDKDRKSVEKEMRIHSALKHDNILEFINAVIVELKHGDKYFPGFYMLLEFAGGGDLFDKIAPDVGIDDDLAHLYFNQLVAGMKYIHQEGVCHRDLKPENLLLDAAGQLKITDFGLSSVFKLKESGKTRQLTERCGSLPYVAPELNYERPYDAEPVDVWGVGVILFTLLVGNTPWDEPTAKSPEFRSYVEGTIFTYDPWKRIGGDAMSLLRGMLTINPKERMTLDDVMSHPWCMRPSQLAHMSPFDLAGRLTQNLRDQGDLDTAAPKLHGSIDEDGDTIMGTAGASQFTQRLLLFSQTQGGTRYMPHLTRFYARLAPTVLMPILKEALDGLPQGVKTKFAGSTVVYLDDENVEGPRRYRETMRLRVGAFDNRKLVCKGWVEVESYMRDDVEYSFVLMRRDEGNPMSWRSLYRALLSSKLIHPHVLWK</sequence>
<keyword evidence="4" id="KW-0723">Serine/threonine-protein kinase</keyword>
<dbReference type="PANTHER" id="PTHR24346">
    <property type="entry name" value="MAP/MICROTUBULE AFFINITY-REGULATING KINASE"/>
    <property type="match status" value="1"/>
</dbReference>
<dbReference type="PROSITE" id="PS00108">
    <property type="entry name" value="PROTEIN_KINASE_ST"/>
    <property type="match status" value="1"/>
</dbReference>
<dbReference type="PANTHER" id="PTHR24346:SF110">
    <property type="entry name" value="NON-SPECIFIC SERINE_THREONINE PROTEIN KINASE"/>
    <property type="match status" value="1"/>
</dbReference>
<comment type="similarity">
    <text evidence="4">Belongs to the protein kinase superfamily.</text>
</comment>
<keyword evidence="1 3" id="KW-0547">Nucleotide-binding</keyword>
<dbReference type="EMBL" id="NHTK01005805">
    <property type="protein sequence ID" value="PPQ73641.1"/>
    <property type="molecule type" value="Genomic_DNA"/>
</dbReference>
<name>A0A409W565_9AGAR</name>
<dbReference type="GO" id="GO:0005524">
    <property type="term" value="F:ATP binding"/>
    <property type="evidence" value="ECO:0007669"/>
    <property type="project" value="UniProtKB-UniRule"/>
</dbReference>
<reference evidence="6 7" key="1">
    <citation type="journal article" date="2018" name="Evol. Lett.">
        <title>Horizontal gene cluster transfer increased hallucinogenic mushroom diversity.</title>
        <authorList>
            <person name="Reynolds H.T."/>
            <person name="Vijayakumar V."/>
            <person name="Gluck-Thaler E."/>
            <person name="Korotkin H.B."/>
            <person name="Matheny P.B."/>
            <person name="Slot J.C."/>
        </authorList>
    </citation>
    <scope>NUCLEOTIDE SEQUENCE [LARGE SCALE GENOMIC DNA]</scope>
    <source>
        <strain evidence="6 7">2629</strain>
    </source>
</reference>
<dbReference type="Gene3D" id="1.10.510.10">
    <property type="entry name" value="Transferase(Phosphotransferase) domain 1"/>
    <property type="match status" value="1"/>
</dbReference>
<dbReference type="AlphaFoldDB" id="A0A409W565"/>
<dbReference type="OrthoDB" id="539158at2759"/>
<dbReference type="Pfam" id="PF00069">
    <property type="entry name" value="Pkinase"/>
    <property type="match status" value="1"/>
</dbReference>
<dbReference type="Proteomes" id="UP000284842">
    <property type="component" value="Unassembled WGS sequence"/>
</dbReference>
<dbReference type="FunFam" id="1.10.510.10:FF:000571">
    <property type="entry name" value="Maternal embryonic leucine zipper kinase"/>
    <property type="match status" value="1"/>
</dbReference>
<dbReference type="STRING" id="181874.A0A409W565"/>
<dbReference type="PROSITE" id="PS00107">
    <property type="entry name" value="PROTEIN_KINASE_ATP"/>
    <property type="match status" value="1"/>
</dbReference>
<evidence type="ECO:0000313" key="7">
    <source>
        <dbReference type="Proteomes" id="UP000284842"/>
    </source>
</evidence>
<protein>
    <recommendedName>
        <fullName evidence="5">Protein kinase domain-containing protein</fullName>
    </recommendedName>
</protein>
<dbReference type="GO" id="GO:0035556">
    <property type="term" value="P:intracellular signal transduction"/>
    <property type="evidence" value="ECO:0007669"/>
    <property type="project" value="TreeGrafter"/>
</dbReference>
<dbReference type="InterPro" id="IPR000719">
    <property type="entry name" value="Prot_kinase_dom"/>
</dbReference>
<evidence type="ECO:0000256" key="2">
    <source>
        <dbReference type="ARBA" id="ARBA00022840"/>
    </source>
</evidence>
<dbReference type="InterPro" id="IPR011009">
    <property type="entry name" value="Kinase-like_dom_sf"/>
</dbReference>
<keyword evidence="4" id="KW-0808">Transferase</keyword>
<comment type="caution">
    <text evidence="6">The sequence shown here is derived from an EMBL/GenBank/DDBJ whole genome shotgun (WGS) entry which is preliminary data.</text>
</comment>
<keyword evidence="2 3" id="KW-0067">ATP-binding</keyword>
<evidence type="ECO:0000256" key="3">
    <source>
        <dbReference type="PROSITE-ProRule" id="PRU10141"/>
    </source>
</evidence>
<dbReference type="SUPFAM" id="SSF56112">
    <property type="entry name" value="Protein kinase-like (PK-like)"/>
    <property type="match status" value="1"/>
</dbReference>
<dbReference type="PROSITE" id="PS50011">
    <property type="entry name" value="PROTEIN_KINASE_DOM"/>
    <property type="match status" value="1"/>
</dbReference>
<evidence type="ECO:0000313" key="6">
    <source>
        <dbReference type="EMBL" id="PPQ73641.1"/>
    </source>
</evidence>